<dbReference type="EMBL" id="BPWL01000011">
    <property type="protein sequence ID" value="GJJ15908.1"/>
    <property type="molecule type" value="Genomic_DNA"/>
</dbReference>
<comment type="caution">
    <text evidence="1">The sequence shown here is derived from an EMBL/GenBank/DDBJ whole genome shotgun (WGS) entry which is preliminary data.</text>
</comment>
<gene>
    <name evidence="1" type="ORF">Clacol_010186</name>
</gene>
<dbReference type="Proteomes" id="UP001050691">
    <property type="component" value="Unassembled WGS sequence"/>
</dbReference>
<evidence type="ECO:0000313" key="2">
    <source>
        <dbReference type="Proteomes" id="UP001050691"/>
    </source>
</evidence>
<proteinExistence type="predicted"/>
<organism evidence="1 2">
    <name type="scientific">Clathrus columnatus</name>
    <dbReference type="NCBI Taxonomy" id="1419009"/>
    <lineage>
        <taxon>Eukaryota</taxon>
        <taxon>Fungi</taxon>
        <taxon>Dikarya</taxon>
        <taxon>Basidiomycota</taxon>
        <taxon>Agaricomycotina</taxon>
        <taxon>Agaricomycetes</taxon>
        <taxon>Phallomycetidae</taxon>
        <taxon>Phallales</taxon>
        <taxon>Clathraceae</taxon>
        <taxon>Clathrus</taxon>
    </lineage>
</organism>
<dbReference type="AlphaFoldDB" id="A0AAV5ASC4"/>
<accession>A0AAV5ASC4</accession>
<name>A0AAV5ASC4_9AGAM</name>
<reference evidence="1" key="1">
    <citation type="submission" date="2021-10" db="EMBL/GenBank/DDBJ databases">
        <title>De novo Genome Assembly of Clathrus columnatus (Basidiomycota, Fungi) Using Illumina and Nanopore Sequence Data.</title>
        <authorList>
            <person name="Ogiso-Tanaka E."/>
            <person name="Itagaki H."/>
            <person name="Hosoya T."/>
            <person name="Hosaka K."/>
        </authorList>
    </citation>
    <scope>NUCLEOTIDE SEQUENCE</scope>
    <source>
        <strain evidence="1">MO-923</strain>
    </source>
</reference>
<sequence length="413" mass="45876">MCSNTKRTSFVLALGSNYILKQNVAVALRLARSHAHTYTYVLPPFPFGLYKIINVKNGNINTAPEPPAVNPVPVVAATEAAIWEVVPCGPIKLSFKVHYLVHILKGGQPANLDHKGHLKDDDKGIVVINVGAAPDVWCLHRVIENVYLIYYSRKGTEHHGESHWQLLSPVPGTNVIVDSDHHHPINKVLHEHILKGLDGSLDELTESLKVLHGHHPECFWVFDGVKSDWDLNPLTSFPFGLYEIINVKNGNINTTPEPAVNPVPVVAATEAAIWEVVPCGPIKLTFKVHYLVHILKGGQPANLDHKGHLKDSDKGIVVINVGARPDVWCLHRVTANVYLRTGTEHHGQSHWQLLSPVPGTNVIVDSDHHHPINRVLNEHILKGLDASLDELTEKLKVLHGHHPECFWIFNKVD</sequence>
<evidence type="ECO:0000313" key="1">
    <source>
        <dbReference type="EMBL" id="GJJ15908.1"/>
    </source>
</evidence>
<protein>
    <submittedName>
        <fullName evidence="1">Uncharacterized protein</fullName>
    </submittedName>
</protein>
<keyword evidence="2" id="KW-1185">Reference proteome</keyword>